<evidence type="ECO:0000313" key="3">
    <source>
        <dbReference type="Proteomes" id="UP000481861"/>
    </source>
</evidence>
<dbReference type="EMBL" id="JAADJZ010000005">
    <property type="protein sequence ID" value="KAF2875386.1"/>
    <property type="molecule type" value="Genomic_DNA"/>
</dbReference>
<evidence type="ECO:0000256" key="1">
    <source>
        <dbReference type="SAM" id="MobiDB-lite"/>
    </source>
</evidence>
<accession>A0A7C8IDQ5</accession>
<dbReference type="AlphaFoldDB" id="A0A7C8IDQ5"/>
<evidence type="ECO:0000313" key="2">
    <source>
        <dbReference type="EMBL" id="KAF2875386.1"/>
    </source>
</evidence>
<organism evidence="2 3">
    <name type="scientific">Massariosphaeria phaeospora</name>
    <dbReference type="NCBI Taxonomy" id="100035"/>
    <lineage>
        <taxon>Eukaryota</taxon>
        <taxon>Fungi</taxon>
        <taxon>Dikarya</taxon>
        <taxon>Ascomycota</taxon>
        <taxon>Pezizomycotina</taxon>
        <taxon>Dothideomycetes</taxon>
        <taxon>Pleosporomycetidae</taxon>
        <taxon>Pleosporales</taxon>
        <taxon>Pleosporales incertae sedis</taxon>
        <taxon>Massariosphaeria</taxon>
    </lineage>
</organism>
<gene>
    <name evidence="2" type="ORF">BDV95DRAFT_316426</name>
</gene>
<reference evidence="2 3" key="1">
    <citation type="submission" date="2020-01" db="EMBL/GenBank/DDBJ databases">
        <authorList>
            <consortium name="DOE Joint Genome Institute"/>
            <person name="Haridas S."/>
            <person name="Albert R."/>
            <person name="Binder M."/>
            <person name="Bloem J."/>
            <person name="Labutti K."/>
            <person name="Salamov A."/>
            <person name="Andreopoulos B."/>
            <person name="Baker S.E."/>
            <person name="Barry K."/>
            <person name="Bills G."/>
            <person name="Bluhm B.H."/>
            <person name="Cannon C."/>
            <person name="Castanera R."/>
            <person name="Culley D.E."/>
            <person name="Daum C."/>
            <person name="Ezra D."/>
            <person name="Gonzalez J.B."/>
            <person name="Henrissat B."/>
            <person name="Kuo A."/>
            <person name="Liang C."/>
            <person name="Lipzen A."/>
            <person name="Lutzoni F."/>
            <person name="Magnuson J."/>
            <person name="Mondo S."/>
            <person name="Nolan M."/>
            <person name="Ohm R."/>
            <person name="Pangilinan J."/>
            <person name="Park H.-J.H."/>
            <person name="Ramirez L."/>
            <person name="Alfaro M."/>
            <person name="Sun H."/>
            <person name="Tritt A."/>
            <person name="Yoshinaga Y."/>
            <person name="Zwiers L.-H.L."/>
            <person name="Turgeon B.G."/>
            <person name="Goodwin S.B."/>
            <person name="Spatafora J.W."/>
            <person name="Crous P.W."/>
            <person name="Grigoriev I.V."/>
        </authorList>
    </citation>
    <scope>NUCLEOTIDE SEQUENCE [LARGE SCALE GENOMIC DNA]</scope>
    <source>
        <strain evidence="2 3">CBS 611.86</strain>
    </source>
</reference>
<dbReference type="Proteomes" id="UP000481861">
    <property type="component" value="Unassembled WGS sequence"/>
</dbReference>
<protein>
    <submittedName>
        <fullName evidence="2">Uncharacterized protein</fullName>
    </submittedName>
</protein>
<keyword evidence="3" id="KW-1185">Reference proteome</keyword>
<name>A0A7C8IDQ5_9PLEO</name>
<sequence length="202" mass="22181">MVYAYLPNALWAWAAFLLLFFRFLGIRAVAFAAVLPRVWMAAVHIQMDLNFQATTSKGVPCTPGSKKGRQKSARSGDVASNGEAEAESGLASDPLRNARSLNTTPIPRCPRPSFTPHPAKSSAPQLRSQHQRQHLPSIPSMASVYEDIMSADAETIRVQQATIHSQQELLGTQRDMIEKLRHLVEAQDAWIDGFLGGEDEGS</sequence>
<feature type="region of interest" description="Disordered" evidence="1">
    <location>
        <begin position="56"/>
        <end position="135"/>
    </location>
</feature>
<comment type="caution">
    <text evidence="2">The sequence shown here is derived from an EMBL/GenBank/DDBJ whole genome shotgun (WGS) entry which is preliminary data.</text>
</comment>
<dbReference type="OrthoDB" id="3799403at2759"/>
<proteinExistence type="predicted"/>